<organism evidence="9 10">
    <name type="scientific">Crateriforma conspicua</name>
    <dbReference type="NCBI Taxonomy" id="2527996"/>
    <lineage>
        <taxon>Bacteria</taxon>
        <taxon>Pseudomonadati</taxon>
        <taxon>Planctomycetota</taxon>
        <taxon>Planctomycetia</taxon>
        <taxon>Planctomycetales</taxon>
        <taxon>Planctomycetaceae</taxon>
        <taxon>Crateriforma</taxon>
    </lineage>
</organism>
<dbReference type="PROSITE" id="PS51352">
    <property type="entry name" value="THIOREDOXIN_2"/>
    <property type="match status" value="1"/>
</dbReference>
<dbReference type="InterPro" id="IPR024548">
    <property type="entry name" value="Cu2_monoox_C"/>
</dbReference>
<dbReference type="PROSITE" id="PS50222">
    <property type="entry name" value="EF_HAND_2"/>
    <property type="match status" value="1"/>
</dbReference>
<dbReference type="InterPro" id="IPR014784">
    <property type="entry name" value="Cu2_ascorb_mOase-like_C"/>
</dbReference>
<evidence type="ECO:0000256" key="5">
    <source>
        <dbReference type="SAM" id="SignalP"/>
    </source>
</evidence>
<feature type="domain" description="EF-hand" evidence="6">
    <location>
        <begin position="624"/>
        <end position="659"/>
    </location>
</feature>
<evidence type="ECO:0000256" key="3">
    <source>
        <dbReference type="ARBA" id="ARBA00023157"/>
    </source>
</evidence>
<dbReference type="GO" id="GO:0005507">
    <property type="term" value="F:copper ion binding"/>
    <property type="evidence" value="ECO:0007669"/>
    <property type="project" value="InterPro"/>
</dbReference>
<dbReference type="InterPro" id="IPR008977">
    <property type="entry name" value="PHM/PNGase_F_dom_sf"/>
</dbReference>
<dbReference type="SUPFAM" id="SSF49742">
    <property type="entry name" value="PHM/PNGase F"/>
    <property type="match status" value="2"/>
</dbReference>
<dbReference type="GO" id="GO:0020037">
    <property type="term" value="F:heme binding"/>
    <property type="evidence" value="ECO:0007669"/>
    <property type="project" value="InterPro"/>
</dbReference>
<dbReference type="RefSeq" id="WP_146438899.1">
    <property type="nucleotide sequence ID" value="NZ_SJPL01000001.1"/>
</dbReference>
<evidence type="ECO:0000259" key="8">
    <source>
        <dbReference type="PROSITE" id="PS51352"/>
    </source>
</evidence>
<dbReference type="SUPFAM" id="SSF52833">
    <property type="entry name" value="Thioredoxin-like"/>
    <property type="match status" value="1"/>
</dbReference>
<dbReference type="InterPro" id="IPR018247">
    <property type="entry name" value="EF_Hand_1_Ca_BS"/>
</dbReference>
<dbReference type="InterPro" id="IPR011992">
    <property type="entry name" value="EF-hand-dom_pair"/>
</dbReference>
<dbReference type="PANTHER" id="PTHR43640:SF1">
    <property type="entry name" value="THIOREDOXIN-DEPENDENT PEROXIREDOXIN"/>
    <property type="match status" value="1"/>
</dbReference>
<evidence type="ECO:0000259" key="6">
    <source>
        <dbReference type="PROSITE" id="PS50222"/>
    </source>
</evidence>
<dbReference type="PROSITE" id="PS00018">
    <property type="entry name" value="EF_HAND_1"/>
    <property type="match status" value="1"/>
</dbReference>
<dbReference type="Pfam" id="PF03712">
    <property type="entry name" value="Cu2_monoox_C"/>
    <property type="match status" value="1"/>
</dbReference>
<dbReference type="Pfam" id="PF08534">
    <property type="entry name" value="Redoxin"/>
    <property type="match status" value="1"/>
</dbReference>
<feature type="chain" id="PRO_5022920780" description="Thiol-disulfide oxidoreductase" evidence="5">
    <location>
        <begin position="23"/>
        <end position="684"/>
    </location>
</feature>
<keyword evidence="5" id="KW-0732">Signal</keyword>
<dbReference type="Gene3D" id="1.10.238.10">
    <property type="entry name" value="EF-hand"/>
    <property type="match status" value="1"/>
</dbReference>
<dbReference type="InterPro" id="IPR002048">
    <property type="entry name" value="EF_hand_dom"/>
</dbReference>
<name>A0A5C5Y3V6_9PLAN</name>
<comment type="caution">
    <text evidence="9">The sequence shown here is derived from an EMBL/GenBank/DDBJ whole genome shotgun (WGS) entry which is preliminary data.</text>
</comment>
<dbReference type="Proteomes" id="UP000317238">
    <property type="component" value="Unassembled WGS sequence"/>
</dbReference>
<evidence type="ECO:0000313" key="9">
    <source>
        <dbReference type="EMBL" id="TWT69489.1"/>
    </source>
</evidence>
<keyword evidence="2 4" id="KW-0408">Iron</keyword>
<proteinExistence type="predicted"/>
<sequence precursor="true">MKSWIVTGCVIVSLWTGIPAGAATPTEVRQGPQPIKPGDVGVGRRVADLAFTDIDGHTYQLSEWLGGAEGLENESCDAVVFAMTGIGCPLCKKYTPTLAKIQRRYAGRGVRFVYVNPNQSEKISRLRAAIATHGLGDVYVRDDDEHIAHALGAHTTTEVFVIDAARTLVYRGAVDDQYGFGYSLDAPRKNYLTDALDAVLDDRRPTVSATTSPGCDLYFQTDPPADASAGTLTYHNRISRIIADNCGQCHRDGGSAPFALDTYSSVIDYAGMIASVVGRGVMPPWFAADPKRETNHVSVTFANDRSLAEDDRRDLLAWIESGAVEGDIADAPLRHADVPSTQWHIGKPDLEVQIPKQFQVKATGQMPYKHTLVRLNLKEDRWVQAVEIRPTDPSVVHHVLVFLKDSRDRNVDIDEESGFLAAYVPGNTFQRYPEGMAKRLPAGSDLVFQLHYTPNGTETSDQTRLGIRFSDQPPRRVVKNVGIANHRIKIPPGADNHEETASLVVPADVHLLAVMPHMHLRGKAFRYDLTAPGGSSHRLLDVPSYDFNWQLEYRFNQPLAVTAGSRIDLTAWYDNSENNPANPDPGTTVRWGPQTDDEMMLGYVEYFETDELVGDSPADDSIDTDSARLIAAFQKVDGDNSGTITRQEFPRPLLFGRIDADGDDLLTSDEVLDAAEIILPLLGR</sequence>
<dbReference type="InterPro" id="IPR047262">
    <property type="entry name" value="PRX-like1"/>
</dbReference>
<protein>
    <recommendedName>
        <fullName evidence="11">Thiol-disulfide oxidoreductase</fullName>
    </recommendedName>
</protein>
<keyword evidence="10" id="KW-1185">Reference proteome</keyword>
<feature type="signal peptide" evidence="5">
    <location>
        <begin position="1"/>
        <end position="22"/>
    </location>
</feature>
<dbReference type="Gene3D" id="2.60.120.230">
    <property type="match status" value="1"/>
</dbReference>
<keyword evidence="4" id="KW-0349">Heme</keyword>
<dbReference type="InterPro" id="IPR013766">
    <property type="entry name" value="Thioredoxin_domain"/>
</dbReference>
<dbReference type="AlphaFoldDB" id="A0A5C5Y3V6"/>
<accession>A0A5C5Y3V6</accession>
<dbReference type="PANTHER" id="PTHR43640">
    <property type="entry name" value="OS07G0260300 PROTEIN"/>
    <property type="match status" value="1"/>
</dbReference>
<reference evidence="9 10" key="1">
    <citation type="submission" date="2019-02" db="EMBL/GenBank/DDBJ databases">
        <title>Deep-cultivation of Planctomycetes and their phenomic and genomic characterization uncovers novel biology.</title>
        <authorList>
            <person name="Wiegand S."/>
            <person name="Jogler M."/>
            <person name="Boedeker C."/>
            <person name="Pinto D."/>
            <person name="Vollmers J."/>
            <person name="Rivas-Marin E."/>
            <person name="Kohn T."/>
            <person name="Peeters S.H."/>
            <person name="Heuer A."/>
            <person name="Rast P."/>
            <person name="Oberbeckmann S."/>
            <person name="Bunk B."/>
            <person name="Jeske O."/>
            <person name="Meyerdierks A."/>
            <person name="Storesund J.E."/>
            <person name="Kallscheuer N."/>
            <person name="Luecker S."/>
            <person name="Lage O.M."/>
            <person name="Pohl T."/>
            <person name="Merkel B.J."/>
            <person name="Hornburger P."/>
            <person name="Mueller R.-W."/>
            <person name="Bruemmer F."/>
            <person name="Labrenz M."/>
            <person name="Spormann A.M."/>
            <person name="Op Den Camp H."/>
            <person name="Overmann J."/>
            <person name="Amann R."/>
            <person name="Jetten M.S.M."/>
            <person name="Mascher T."/>
            <person name="Medema M.H."/>
            <person name="Devos D.P."/>
            <person name="Kaster A.-K."/>
            <person name="Ovreas L."/>
            <person name="Rohde M."/>
            <person name="Galperin M.Y."/>
            <person name="Jogler C."/>
        </authorList>
    </citation>
    <scope>NUCLEOTIDE SEQUENCE [LARGE SCALE GENOMIC DNA]</scope>
    <source>
        <strain evidence="9 10">Pan14r</strain>
    </source>
</reference>
<feature type="domain" description="Thioredoxin" evidence="8">
    <location>
        <begin position="40"/>
        <end position="201"/>
    </location>
</feature>
<evidence type="ECO:0000259" key="7">
    <source>
        <dbReference type="PROSITE" id="PS51007"/>
    </source>
</evidence>
<evidence type="ECO:0000256" key="1">
    <source>
        <dbReference type="ARBA" id="ARBA00022723"/>
    </source>
</evidence>
<dbReference type="Gene3D" id="3.40.30.10">
    <property type="entry name" value="Glutaredoxin"/>
    <property type="match status" value="1"/>
</dbReference>
<evidence type="ECO:0008006" key="11">
    <source>
        <dbReference type="Google" id="ProtNLM"/>
    </source>
</evidence>
<dbReference type="InterPro" id="IPR036249">
    <property type="entry name" value="Thioredoxin-like_sf"/>
</dbReference>
<evidence type="ECO:0000256" key="2">
    <source>
        <dbReference type="ARBA" id="ARBA00023004"/>
    </source>
</evidence>
<dbReference type="GO" id="GO:0005509">
    <property type="term" value="F:calcium ion binding"/>
    <property type="evidence" value="ECO:0007669"/>
    <property type="project" value="InterPro"/>
</dbReference>
<evidence type="ECO:0000313" key="10">
    <source>
        <dbReference type="Proteomes" id="UP000317238"/>
    </source>
</evidence>
<dbReference type="PROSITE" id="PS51007">
    <property type="entry name" value="CYTC"/>
    <property type="match status" value="1"/>
</dbReference>
<dbReference type="SUPFAM" id="SSF47473">
    <property type="entry name" value="EF-hand"/>
    <property type="match status" value="1"/>
</dbReference>
<keyword evidence="1 4" id="KW-0479">Metal-binding</keyword>
<feature type="domain" description="Cytochrome c" evidence="7">
    <location>
        <begin position="225"/>
        <end position="323"/>
    </location>
</feature>
<evidence type="ECO:0000256" key="4">
    <source>
        <dbReference type="PROSITE-ProRule" id="PRU00433"/>
    </source>
</evidence>
<dbReference type="GO" id="GO:0009055">
    <property type="term" value="F:electron transfer activity"/>
    <property type="evidence" value="ECO:0007669"/>
    <property type="project" value="InterPro"/>
</dbReference>
<dbReference type="InterPro" id="IPR013740">
    <property type="entry name" value="Redoxin"/>
</dbReference>
<dbReference type="InterPro" id="IPR036939">
    <property type="entry name" value="Cu2_ascorb_mOase_N_sf"/>
</dbReference>
<dbReference type="EMBL" id="SJPL01000001">
    <property type="protein sequence ID" value="TWT69489.1"/>
    <property type="molecule type" value="Genomic_DNA"/>
</dbReference>
<dbReference type="InterPro" id="IPR009056">
    <property type="entry name" value="Cyt_c-like_dom"/>
</dbReference>
<gene>
    <name evidence="9" type="ORF">Pan14r_17770</name>
</gene>
<keyword evidence="3" id="KW-1015">Disulfide bond</keyword>
<dbReference type="GO" id="GO:0016715">
    <property type="term" value="F:oxidoreductase activity, acting on paired donors, with incorporation or reduction of molecular oxygen, reduced ascorbate as one donor, and incorporation of one atom of oxygen"/>
    <property type="evidence" value="ECO:0007669"/>
    <property type="project" value="InterPro"/>
</dbReference>
<dbReference type="Gene3D" id="2.60.120.310">
    <property type="entry name" value="Copper type II, ascorbate-dependent monooxygenase, N-terminal domain"/>
    <property type="match status" value="1"/>
</dbReference>
<dbReference type="OrthoDB" id="9788721at2"/>